<name>A0ABR7RGY1_9PROT</name>
<dbReference type="Gene3D" id="3.90.1140.10">
    <property type="entry name" value="Cyclic phosphodiesterase"/>
    <property type="match status" value="1"/>
</dbReference>
<gene>
    <name evidence="1" type="ORF">IBL26_02490</name>
</gene>
<dbReference type="EMBL" id="JACTVA010000003">
    <property type="protein sequence ID" value="MBC9205688.1"/>
    <property type="molecule type" value="Genomic_DNA"/>
</dbReference>
<evidence type="ECO:0000313" key="2">
    <source>
        <dbReference type="Proteomes" id="UP000626026"/>
    </source>
</evidence>
<dbReference type="InterPro" id="IPR009389">
    <property type="entry name" value="DUF1045"/>
</dbReference>
<comment type="caution">
    <text evidence="1">The sequence shown here is derived from an EMBL/GenBank/DDBJ whole genome shotgun (WGS) entry which is preliminary data.</text>
</comment>
<dbReference type="Pfam" id="PF06299">
    <property type="entry name" value="DUF1045"/>
    <property type="match status" value="1"/>
</dbReference>
<reference evidence="1 2" key="1">
    <citation type="journal article" date="2013" name="Int. J. Syst. Evol. Microbiol.">
        <title>Roseomonas aerophila sp. nov., isolated from air.</title>
        <authorList>
            <person name="Kim S.J."/>
            <person name="Weon H.Y."/>
            <person name="Ahn J.H."/>
            <person name="Hong S.B."/>
            <person name="Seok S.J."/>
            <person name="Whang K.S."/>
            <person name="Kwon S.W."/>
        </authorList>
    </citation>
    <scope>NUCLEOTIDE SEQUENCE [LARGE SCALE GENOMIC DNA]</scope>
    <source>
        <strain evidence="1 2">NBRC 108923</strain>
    </source>
</reference>
<dbReference type="PIRSF" id="PIRSF033328">
    <property type="entry name" value="Phest_Mll4975"/>
    <property type="match status" value="1"/>
</dbReference>
<organism evidence="1 2">
    <name type="scientific">Teichococcus aerophilus</name>
    <dbReference type="NCBI Taxonomy" id="1224513"/>
    <lineage>
        <taxon>Bacteria</taxon>
        <taxon>Pseudomonadati</taxon>
        <taxon>Pseudomonadota</taxon>
        <taxon>Alphaproteobacteria</taxon>
        <taxon>Acetobacterales</taxon>
        <taxon>Roseomonadaceae</taxon>
        <taxon>Roseomonas</taxon>
    </lineage>
</organism>
<sequence length="233" mass="25439">MAGRRAGGVSARLALYWAPEVGDPLHTAASRWLGRDTETGATYPQSPLPGVDIAEITAEAGNYGFHATLKPPFHLATSYAAAREAAAQLAARTAPFALPPLRVTDLRGFLALTESEPCPALQAFADDCVRALDAHRAPPTEAEIARRNPDRMNERQRGFLARWGYPYVFEEWFFHLTLSRRLTAEEKAIVLPAAEAAVGEAAARPRIVRELCLFTQPQRGVPFLLAERLPLAG</sequence>
<protein>
    <submittedName>
        <fullName evidence="1">DUF1045 domain-containing protein</fullName>
    </submittedName>
</protein>
<proteinExistence type="predicted"/>
<evidence type="ECO:0000313" key="1">
    <source>
        <dbReference type="EMBL" id="MBC9205688.1"/>
    </source>
</evidence>
<keyword evidence="2" id="KW-1185">Reference proteome</keyword>
<dbReference type="Proteomes" id="UP000626026">
    <property type="component" value="Unassembled WGS sequence"/>
</dbReference>
<accession>A0ABR7RGY1</accession>